<protein>
    <submittedName>
        <fullName evidence="2">Uncharacterized protein</fullName>
    </submittedName>
</protein>
<dbReference type="AlphaFoldDB" id="A0A2S9XKZ1"/>
<organism evidence="2 3">
    <name type="scientific">Enhygromyxa salina</name>
    <dbReference type="NCBI Taxonomy" id="215803"/>
    <lineage>
        <taxon>Bacteria</taxon>
        <taxon>Pseudomonadati</taxon>
        <taxon>Myxococcota</taxon>
        <taxon>Polyangia</taxon>
        <taxon>Nannocystales</taxon>
        <taxon>Nannocystaceae</taxon>
        <taxon>Enhygromyxa</taxon>
    </lineage>
</organism>
<feature type="region of interest" description="Disordered" evidence="1">
    <location>
        <begin position="151"/>
        <end position="182"/>
    </location>
</feature>
<evidence type="ECO:0000313" key="2">
    <source>
        <dbReference type="EMBL" id="PRP93502.1"/>
    </source>
</evidence>
<proteinExistence type="predicted"/>
<comment type="caution">
    <text evidence="2">The sequence shown here is derived from an EMBL/GenBank/DDBJ whole genome shotgun (WGS) entry which is preliminary data.</text>
</comment>
<gene>
    <name evidence="2" type="ORF">ENSA7_79300</name>
</gene>
<dbReference type="Proteomes" id="UP000238823">
    <property type="component" value="Unassembled WGS sequence"/>
</dbReference>
<sequence>MAPSGVHTTLRIMMNSISHRAPLVLVVLLSGCGTNCDGRELSDNGQYWVQPSLYDLLGHESRRVLVGTEFYVEIADLAVEGEIDGDQGGIECVGRAGSGVLDEYEPSYFRVTAAGEGAVELLSPRSRARPTPTSSPSLGPIAMRSLALTRRTSPPAGSPKLARGSRSIGSNPGRRAHFQITSTPRSTSCWSRAVSPSPPLRCCCSRRSASASRCATRSRR</sequence>
<evidence type="ECO:0000313" key="3">
    <source>
        <dbReference type="Proteomes" id="UP000238823"/>
    </source>
</evidence>
<dbReference type="EMBL" id="PVNL01000147">
    <property type="protein sequence ID" value="PRP93502.1"/>
    <property type="molecule type" value="Genomic_DNA"/>
</dbReference>
<evidence type="ECO:0000256" key="1">
    <source>
        <dbReference type="SAM" id="MobiDB-lite"/>
    </source>
</evidence>
<reference evidence="2 3" key="1">
    <citation type="submission" date="2018-03" db="EMBL/GenBank/DDBJ databases">
        <title>Draft Genome Sequences of the Obligatory Marine Myxobacteria Enhygromyxa salina SWB007.</title>
        <authorList>
            <person name="Poehlein A."/>
            <person name="Moghaddam J.A."/>
            <person name="Harms H."/>
            <person name="Alanjari M."/>
            <person name="Koenig G.M."/>
            <person name="Daniel R."/>
            <person name="Schaeberle T.F."/>
        </authorList>
    </citation>
    <scope>NUCLEOTIDE SEQUENCE [LARGE SCALE GENOMIC DNA]</scope>
    <source>
        <strain evidence="2 3">SWB007</strain>
    </source>
</reference>
<name>A0A2S9XKZ1_9BACT</name>
<accession>A0A2S9XKZ1</accession>